<dbReference type="EMBL" id="CP007142">
    <property type="protein sequence ID" value="AJQ93948.1"/>
    <property type="molecule type" value="Genomic_DNA"/>
</dbReference>
<proteinExistence type="predicted"/>
<dbReference type="Proteomes" id="UP000032266">
    <property type="component" value="Chromosome"/>
</dbReference>
<organism evidence="2 3">
    <name type="scientific">Gynuella sunshinyii YC6258</name>
    <dbReference type="NCBI Taxonomy" id="1445510"/>
    <lineage>
        <taxon>Bacteria</taxon>
        <taxon>Pseudomonadati</taxon>
        <taxon>Pseudomonadota</taxon>
        <taxon>Gammaproteobacteria</taxon>
        <taxon>Oceanospirillales</taxon>
        <taxon>Saccharospirillaceae</taxon>
        <taxon>Gynuella</taxon>
    </lineage>
</organism>
<evidence type="ECO:0000313" key="3">
    <source>
        <dbReference type="Proteomes" id="UP000032266"/>
    </source>
</evidence>
<accession>A0A0C5VKL6</accession>
<dbReference type="KEGG" id="gsn:YC6258_01903"/>
<keyword evidence="3" id="KW-1185">Reference proteome</keyword>
<protein>
    <submittedName>
        <fullName evidence="2">Uncharacterized protein</fullName>
    </submittedName>
</protein>
<evidence type="ECO:0000256" key="1">
    <source>
        <dbReference type="SAM" id="Phobius"/>
    </source>
</evidence>
<gene>
    <name evidence="2" type="ORF">YC6258_01903</name>
</gene>
<evidence type="ECO:0000313" key="2">
    <source>
        <dbReference type="EMBL" id="AJQ93948.1"/>
    </source>
</evidence>
<keyword evidence="1" id="KW-0472">Membrane</keyword>
<sequence>MARRFFHLGKNDAFLSDVVPDLCSLISIWLRNFSTKILICVVVLLIFINVVKYPKRLLFSVLYKL</sequence>
<feature type="transmembrane region" description="Helical" evidence="1">
    <location>
        <begin position="36"/>
        <end position="54"/>
    </location>
</feature>
<keyword evidence="1" id="KW-0812">Transmembrane</keyword>
<name>A0A0C5VKL6_9GAMM</name>
<keyword evidence="1" id="KW-1133">Transmembrane helix</keyword>
<dbReference type="HOGENOM" id="CLU_2843708_0_0_6"/>
<reference evidence="2 3" key="1">
    <citation type="submission" date="2014-01" db="EMBL/GenBank/DDBJ databases">
        <title>Full genme sequencing of cellulolytic bacterium Gynuella sunshinyii YC6258T gen. nov., sp. nov.</title>
        <authorList>
            <person name="Khan H."/>
            <person name="Chung E.J."/>
            <person name="Chung Y.R."/>
        </authorList>
    </citation>
    <scope>NUCLEOTIDE SEQUENCE [LARGE SCALE GENOMIC DNA]</scope>
    <source>
        <strain evidence="2 3">YC6258</strain>
    </source>
</reference>
<dbReference type="AlphaFoldDB" id="A0A0C5VKL6"/>